<evidence type="ECO:0000313" key="2">
    <source>
        <dbReference type="EMBL" id="RFU24131.1"/>
    </source>
</evidence>
<dbReference type="AlphaFoldDB" id="A0A3E2GSF9"/>
<gene>
    <name evidence="2" type="ORF">B7463_g12207</name>
</gene>
<feature type="region of interest" description="Disordered" evidence="1">
    <location>
        <begin position="116"/>
        <end position="201"/>
    </location>
</feature>
<accession>A0A3E2GSF9</accession>
<evidence type="ECO:0000256" key="1">
    <source>
        <dbReference type="SAM" id="MobiDB-lite"/>
    </source>
</evidence>
<dbReference type="Proteomes" id="UP000258309">
    <property type="component" value="Unassembled WGS sequence"/>
</dbReference>
<keyword evidence="3" id="KW-1185">Reference proteome</keyword>
<evidence type="ECO:0000313" key="3">
    <source>
        <dbReference type="Proteomes" id="UP000258309"/>
    </source>
</evidence>
<protein>
    <submittedName>
        <fullName evidence="2">Uncharacterized protein</fullName>
    </submittedName>
</protein>
<dbReference type="OrthoDB" id="10473000at2759"/>
<feature type="non-terminal residue" evidence="2">
    <location>
        <position position="431"/>
    </location>
</feature>
<feature type="compositionally biased region" description="Basic residues" evidence="1">
    <location>
        <begin position="141"/>
        <end position="167"/>
    </location>
</feature>
<dbReference type="EMBL" id="NCSJ02000500">
    <property type="protein sequence ID" value="RFU24131.1"/>
    <property type="molecule type" value="Genomic_DNA"/>
</dbReference>
<feature type="region of interest" description="Disordered" evidence="1">
    <location>
        <begin position="65"/>
        <end position="86"/>
    </location>
</feature>
<feature type="compositionally biased region" description="Basic and acidic residues" evidence="1">
    <location>
        <begin position="180"/>
        <end position="201"/>
    </location>
</feature>
<organism evidence="2 3">
    <name type="scientific">Scytalidium lignicola</name>
    <name type="common">Hyphomycete</name>
    <dbReference type="NCBI Taxonomy" id="5539"/>
    <lineage>
        <taxon>Eukaryota</taxon>
        <taxon>Fungi</taxon>
        <taxon>Dikarya</taxon>
        <taxon>Ascomycota</taxon>
        <taxon>Pezizomycotina</taxon>
        <taxon>Leotiomycetes</taxon>
        <taxon>Leotiomycetes incertae sedis</taxon>
        <taxon>Scytalidium</taxon>
    </lineage>
</organism>
<comment type="caution">
    <text evidence="2">The sequence shown here is derived from an EMBL/GenBank/DDBJ whole genome shotgun (WGS) entry which is preliminary data.</text>
</comment>
<reference evidence="2 3" key="1">
    <citation type="submission" date="2018-05" db="EMBL/GenBank/DDBJ databases">
        <title>Draft genome sequence of Scytalidium lignicola DSM 105466, a ubiquitous saprotrophic fungus.</title>
        <authorList>
            <person name="Buettner E."/>
            <person name="Gebauer A.M."/>
            <person name="Hofrichter M."/>
            <person name="Liers C."/>
            <person name="Kellner H."/>
        </authorList>
    </citation>
    <scope>NUCLEOTIDE SEQUENCE [LARGE SCALE GENOMIC DNA]</scope>
    <source>
        <strain evidence="2 3">DSM 105466</strain>
    </source>
</reference>
<proteinExistence type="predicted"/>
<name>A0A3E2GSF9_SCYLI</name>
<sequence>MDPTGSKLSFEDMAMRAPIATLTILRPFLLLDPLARSPQAAVHWARKFLSADEWSMVAGLPDRLSRDEAKSSGGENPADETTLATVHKVQTRNIDDDRQTPDSDDASTAPTVCTALLTHGERKRQRSESADDETSDDQHSRRLLFSRFGIKKGRRGSTHRSLQRSLRKSPDDDTDGSFGYEREAESSENTDHSDDGDDKSACDLDLIASLPEAETEDEQRIKDRISAVNQDLPILTSIVKSTVSKSVASTTAGIVKYKVASHMIYKARAIGSSLAIENWTAISENWRVNGTYTSHAYPGTVIAIPEHICKQSEAIQGFYRVFQAVNQSNVDTLLQAILHRRLLADLYKHYRNATSDLSSCLPFSGNGKRGVTAAAQMKLLLFRTLYPEYLSIDSPADNPSSRSTWNKFSHNINHGHRWNEMEIRLGLVIAL</sequence>
<feature type="non-terminal residue" evidence="2">
    <location>
        <position position="1"/>
    </location>
</feature>